<proteinExistence type="predicted"/>
<keyword evidence="1" id="KW-0175">Coiled coil</keyword>
<gene>
    <name evidence="3" type="ORF">IW261DRAFT_1416382</name>
</gene>
<dbReference type="Proteomes" id="UP001175227">
    <property type="component" value="Unassembled WGS sequence"/>
</dbReference>
<comment type="caution">
    <text evidence="3">The sequence shown here is derived from an EMBL/GenBank/DDBJ whole genome shotgun (WGS) entry which is preliminary data.</text>
</comment>
<evidence type="ECO:0000313" key="3">
    <source>
        <dbReference type="EMBL" id="KAK0484423.1"/>
    </source>
</evidence>
<organism evidence="3 4">
    <name type="scientific">Armillaria novae-zelandiae</name>
    <dbReference type="NCBI Taxonomy" id="153914"/>
    <lineage>
        <taxon>Eukaryota</taxon>
        <taxon>Fungi</taxon>
        <taxon>Dikarya</taxon>
        <taxon>Basidiomycota</taxon>
        <taxon>Agaricomycotina</taxon>
        <taxon>Agaricomycetes</taxon>
        <taxon>Agaricomycetidae</taxon>
        <taxon>Agaricales</taxon>
        <taxon>Marasmiineae</taxon>
        <taxon>Physalacriaceae</taxon>
        <taxon>Armillaria</taxon>
    </lineage>
</organism>
<feature type="region of interest" description="Disordered" evidence="2">
    <location>
        <begin position="218"/>
        <end position="238"/>
    </location>
</feature>
<dbReference type="EMBL" id="JAUEPR010000005">
    <property type="protein sequence ID" value="KAK0484423.1"/>
    <property type="molecule type" value="Genomic_DNA"/>
</dbReference>
<protein>
    <submittedName>
        <fullName evidence="3">Uncharacterized protein</fullName>
    </submittedName>
</protein>
<feature type="coiled-coil region" evidence="1">
    <location>
        <begin position="6"/>
        <end position="33"/>
    </location>
</feature>
<name>A0AA39UEZ3_9AGAR</name>
<sequence length="304" mass="34362">MSKKLLDVLKNGLAKLKEQVKAWKNDILDCLAKKQPVCDDDEHWLDNEANLVEEITILNLLDQASDYERGMKRLNSQQKSLVEKLKGLGSGIKNLVSSKKRKRPEVCIKKPQEDKQPKAPVFTKKENTTMKQKVEIMDWHHAQVLSLLNTADESGASSYLAAAEKEVSDSLSYLQRLGVLQSQNTMAINELVDFTLEHVLYDDGSEEDIFNVIKERQNAEQDKEMNGGDDGGDGDVVDEKPSWKEALAAASILWRYVVDTDEPFACKLETVLANFGRQTHLEVFDCMEMTTITDYFPSQSSPYL</sequence>
<evidence type="ECO:0000256" key="1">
    <source>
        <dbReference type="SAM" id="Coils"/>
    </source>
</evidence>
<evidence type="ECO:0000313" key="4">
    <source>
        <dbReference type="Proteomes" id="UP001175227"/>
    </source>
</evidence>
<accession>A0AA39UEZ3</accession>
<evidence type="ECO:0000256" key="2">
    <source>
        <dbReference type="SAM" id="MobiDB-lite"/>
    </source>
</evidence>
<keyword evidence="4" id="KW-1185">Reference proteome</keyword>
<dbReference type="AlphaFoldDB" id="A0AA39UEZ3"/>
<reference evidence="3" key="1">
    <citation type="submission" date="2023-06" db="EMBL/GenBank/DDBJ databases">
        <authorList>
            <consortium name="Lawrence Berkeley National Laboratory"/>
            <person name="Ahrendt S."/>
            <person name="Sahu N."/>
            <person name="Indic B."/>
            <person name="Wong-Bajracharya J."/>
            <person name="Merenyi Z."/>
            <person name="Ke H.-M."/>
            <person name="Monk M."/>
            <person name="Kocsube S."/>
            <person name="Drula E."/>
            <person name="Lipzen A."/>
            <person name="Balint B."/>
            <person name="Henrissat B."/>
            <person name="Andreopoulos B."/>
            <person name="Martin F.M."/>
            <person name="Harder C.B."/>
            <person name="Rigling D."/>
            <person name="Ford K.L."/>
            <person name="Foster G.D."/>
            <person name="Pangilinan J."/>
            <person name="Papanicolaou A."/>
            <person name="Barry K."/>
            <person name="LaButti K."/>
            <person name="Viragh M."/>
            <person name="Koriabine M."/>
            <person name="Yan M."/>
            <person name="Riley R."/>
            <person name="Champramary S."/>
            <person name="Plett K.L."/>
            <person name="Tsai I.J."/>
            <person name="Slot J."/>
            <person name="Sipos G."/>
            <person name="Plett J."/>
            <person name="Nagy L.G."/>
            <person name="Grigoriev I.V."/>
        </authorList>
    </citation>
    <scope>NUCLEOTIDE SEQUENCE</scope>
    <source>
        <strain evidence="3">ICMP 16352</strain>
    </source>
</reference>